<evidence type="ECO:0000256" key="6">
    <source>
        <dbReference type="SAM" id="Phobius"/>
    </source>
</evidence>
<proteinExistence type="predicted"/>
<evidence type="ECO:0000256" key="5">
    <source>
        <dbReference type="SAM" id="MobiDB-lite"/>
    </source>
</evidence>
<keyword evidence="3" id="KW-0804">Transcription</keyword>
<evidence type="ECO:0000259" key="7">
    <source>
        <dbReference type="Pfam" id="PF09734"/>
    </source>
</evidence>
<keyword evidence="6" id="KW-1133">Transmembrane helix</keyword>
<dbReference type="AlphaFoldDB" id="A0A8J5YNN4"/>
<organism evidence="9 10">
    <name type="scientific">Gossypium anomalum</name>
    <dbReference type="NCBI Taxonomy" id="47600"/>
    <lineage>
        <taxon>Eukaryota</taxon>
        <taxon>Viridiplantae</taxon>
        <taxon>Streptophyta</taxon>
        <taxon>Embryophyta</taxon>
        <taxon>Tracheophyta</taxon>
        <taxon>Spermatophyta</taxon>
        <taxon>Magnoliopsida</taxon>
        <taxon>eudicotyledons</taxon>
        <taxon>Gunneridae</taxon>
        <taxon>Pentapetalae</taxon>
        <taxon>rosids</taxon>
        <taxon>malvids</taxon>
        <taxon>Malvales</taxon>
        <taxon>Malvaceae</taxon>
        <taxon>Malvoideae</taxon>
        <taxon>Gossypium</taxon>
    </lineage>
</organism>
<feature type="transmembrane region" description="Helical" evidence="6">
    <location>
        <begin position="281"/>
        <end position="301"/>
    </location>
</feature>
<feature type="compositionally biased region" description="Basic and acidic residues" evidence="5">
    <location>
        <begin position="544"/>
        <end position="564"/>
    </location>
</feature>
<keyword evidence="6" id="KW-0472">Membrane</keyword>
<protein>
    <recommendedName>
        <fullName evidence="11">Transcription factor IIIC subunit 5 HTH domain-containing protein</fullName>
    </recommendedName>
</protein>
<name>A0A8J5YNN4_9ROSI</name>
<evidence type="ECO:0000256" key="3">
    <source>
        <dbReference type="ARBA" id="ARBA00023163"/>
    </source>
</evidence>
<evidence type="ECO:0000256" key="1">
    <source>
        <dbReference type="ARBA" id="ARBA00004123"/>
    </source>
</evidence>
<dbReference type="Pfam" id="PF17682">
    <property type="entry name" value="Tau95_N"/>
    <property type="match status" value="1"/>
</dbReference>
<dbReference type="InterPro" id="IPR041499">
    <property type="entry name" value="Tfc1/Sfc1_N"/>
</dbReference>
<dbReference type="PANTHER" id="PTHR13230:SF5">
    <property type="entry name" value="GENERAL TRANSCRIPTION FACTOR 3C POLYPEPTIDE 5"/>
    <property type="match status" value="1"/>
</dbReference>
<feature type="compositionally biased region" description="Polar residues" evidence="5">
    <location>
        <begin position="102"/>
        <end position="115"/>
    </location>
</feature>
<dbReference type="Gene3D" id="3.30.200.160">
    <property type="entry name" value="TFIIIC, subcomplex tauA, subunit Sfc1, barrel domain"/>
    <property type="match status" value="1"/>
</dbReference>
<feature type="region of interest" description="Disordered" evidence="5">
    <location>
        <begin position="544"/>
        <end position="578"/>
    </location>
</feature>
<accession>A0A8J5YNN4</accession>
<keyword evidence="10" id="KW-1185">Reference proteome</keyword>
<dbReference type="InterPro" id="IPR019136">
    <property type="entry name" value="TF_IIIC_su-5_HTH"/>
</dbReference>
<sequence length="652" mass="75323">MGVIKEGRVSGTLPKDEAFAVHYPGYPKTTSRAIQTLGGTEGILKANFILPFLARSSQPNRLELHFRPEDPYSHPAFGELSPCNNLLLKISKKKCSNRQTAEASSKFQECSTSGVNDVENPKQPFRVEVERPEEEEEEESNLCADIVCRVSEAYNFDGMADYQHVLPVHANAARKRKGNWVEAEETSFEKGGFMDVDQEDVMMILPPLFSPKDMPENVVLRPSTILSSKKNQEVAVHYSAQVDLEPGLAIDFNIKDILLISFYLSSGFIFCFPILKVNMLLVFTSYWLYILLHLIFTFFTLKKIFYDDSIPKNVNWEEHIAQDSEQWEWQMTVSKLFEERPIWPKESVTERLLQKGLKFSHLVLKRLLLGVAYYFSNGPFRRFWIRKGYDPRKDPESRIYQRTDFRVPEPLRNYADANMANNLTHKWGDLCSFQVFPYKFQMILQLFELDDDYIQQEIRKPPKLETCDVSLLSSMLSRRAETLQPKTGWFSECVLDCLRLRVAMRFLSVYPKTGAESILKSCSNEFEKLKRSCLYKDVFNSHQEEHQQTNKGDDDKERPKNSDNKEDEVEAEDEEELDAYDETLDLGDEDDEISLQPDTYLDMANNSRTYLQELFGSFPSTGSDFQILEATIRGLVYISAPQLPIIRKHLLA</sequence>
<evidence type="ECO:0000256" key="2">
    <source>
        <dbReference type="ARBA" id="ARBA00023125"/>
    </source>
</evidence>
<dbReference type="OrthoDB" id="5598268at2759"/>
<evidence type="ECO:0000256" key="4">
    <source>
        <dbReference type="ARBA" id="ARBA00023242"/>
    </source>
</evidence>
<dbReference type="GO" id="GO:0001002">
    <property type="term" value="F:RNA polymerase III type 1 promoter sequence-specific DNA binding"/>
    <property type="evidence" value="ECO:0007669"/>
    <property type="project" value="TreeGrafter"/>
</dbReference>
<feature type="region of interest" description="Disordered" evidence="5">
    <location>
        <begin position="102"/>
        <end position="138"/>
    </location>
</feature>
<dbReference type="GO" id="GO:0006384">
    <property type="term" value="P:transcription initiation at RNA polymerase III promoter"/>
    <property type="evidence" value="ECO:0007669"/>
    <property type="project" value="InterPro"/>
</dbReference>
<evidence type="ECO:0000313" key="9">
    <source>
        <dbReference type="EMBL" id="KAG8485957.1"/>
    </source>
</evidence>
<keyword evidence="2" id="KW-0238">DNA-binding</keyword>
<dbReference type="InterPro" id="IPR042536">
    <property type="entry name" value="TFIIIC_tauA_Sfc1"/>
</dbReference>
<reference evidence="9 10" key="1">
    <citation type="journal article" date="2021" name="bioRxiv">
        <title>The Gossypium anomalum genome as a resource for cotton improvement and evolutionary analysis of hybrid incompatibility.</title>
        <authorList>
            <person name="Grover C.E."/>
            <person name="Yuan D."/>
            <person name="Arick M.A."/>
            <person name="Miller E.R."/>
            <person name="Hu G."/>
            <person name="Peterson D.G."/>
            <person name="Wendel J.F."/>
            <person name="Udall J.A."/>
        </authorList>
    </citation>
    <scope>NUCLEOTIDE SEQUENCE [LARGE SCALE GENOMIC DNA]</scope>
    <source>
        <strain evidence="9">JFW-Udall</strain>
        <tissue evidence="9">Leaf</tissue>
    </source>
</reference>
<keyword evidence="6" id="KW-0812">Transmembrane</keyword>
<feature type="domain" description="Transcription factor IIIC subunit 5 HTH" evidence="7">
    <location>
        <begin position="307"/>
        <end position="406"/>
    </location>
</feature>
<dbReference type="InterPro" id="IPR040454">
    <property type="entry name" value="TF_IIIC_Tfc1/Sfc1"/>
</dbReference>
<gene>
    <name evidence="9" type="ORF">CXB51_019286</name>
</gene>
<evidence type="ECO:0000313" key="10">
    <source>
        <dbReference type="Proteomes" id="UP000701853"/>
    </source>
</evidence>
<dbReference type="GO" id="GO:0000127">
    <property type="term" value="C:transcription factor TFIIIC complex"/>
    <property type="evidence" value="ECO:0007669"/>
    <property type="project" value="InterPro"/>
</dbReference>
<comment type="subcellular location">
    <subcellularLocation>
        <location evidence="1">Nucleus</location>
    </subcellularLocation>
</comment>
<dbReference type="EMBL" id="JAHUZN010000008">
    <property type="protein sequence ID" value="KAG8485957.1"/>
    <property type="molecule type" value="Genomic_DNA"/>
</dbReference>
<dbReference type="Proteomes" id="UP000701853">
    <property type="component" value="Chromosome 8"/>
</dbReference>
<dbReference type="PANTHER" id="PTHR13230">
    <property type="entry name" value="GENERAL TRANSCRIPTION FACTOR IIIC, POLYPEPTIDE 5"/>
    <property type="match status" value="1"/>
</dbReference>
<keyword evidence="4" id="KW-0539">Nucleus</keyword>
<feature type="compositionally biased region" description="Acidic residues" evidence="5">
    <location>
        <begin position="565"/>
        <end position="578"/>
    </location>
</feature>
<dbReference type="Pfam" id="PF09734">
    <property type="entry name" value="Tau95"/>
    <property type="match status" value="1"/>
</dbReference>
<feature type="domain" description="Transcription factor IIIC subunit Tfc1/Sfc1 triple barrel" evidence="8">
    <location>
        <begin position="20"/>
        <end position="164"/>
    </location>
</feature>
<dbReference type="GO" id="GO:0005634">
    <property type="term" value="C:nucleus"/>
    <property type="evidence" value="ECO:0007669"/>
    <property type="project" value="UniProtKB-SubCell"/>
</dbReference>
<feature type="transmembrane region" description="Helical" evidence="6">
    <location>
        <begin position="257"/>
        <end position="275"/>
    </location>
</feature>
<dbReference type="GO" id="GO:0001003">
    <property type="term" value="F:RNA polymerase III type 2 promoter sequence-specific DNA binding"/>
    <property type="evidence" value="ECO:0007669"/>
    <property type="project" value="TreeGrafter"/>
</dbReference>
<evidence type="ECO:0008006" key="11">
    <source>
        <dbReference type="Google" id="ProtNLM"/>
    </source>
</evidence>
<comment type="caution">
    <text evidence="9">The sequence shown here is derived from an EMBL/GenBank/DDBJ whole genome shotgun (WGS) entry which is preliminary data.</text>
</comment>
<evidence type="ECO:0000259" key="8">
    <source>
        <dbReference type="Pfam" id="PF17682"/>
    </source>
</evidence>